<reference evidence="2 3" key="1">
    <citation type="journal article" date="2020" name="Genomics">
        <title>Complete, high-quality genomes from long-read metagenomic sequencing of two wolf lichen thalli reveals enigmatic genome architecture.</title>
        <authorList>
            <person name="McKenzie S.K."/>
            <person name="Walston R.F."/>
            <person name="Allen J.L."/>
        </authorList>
    </citation>
    <scope>NUCLEOTIDE SEQUENCE [LARGE SCALE GENOMIC DNA]</scope>
    <source>
        <strain evidence="2">WasteWater2</strain>
    </source>
</reference>
<dbReference type="InterPro" id="IPR023346">
    <property type="entry name" value="Lysozyme-like_dom_sf"/>
</dbReference>
<dbReference type="EMBL" id="JACCJC010000001">
    <property type="protein sequence ID" value="KAF6241692.1"/>
    <property type="molecule type" value="Genomic_DNA"/>
</dbReference>
<gene>
    <name evidence="2" type="ORF">HO173_000403</name>
</gene>
<protein>
    <submittedName>
        <fullName evidence="2">Uncharacterized protein</fullName>
    </submittedName>
</protein>
<dbReference type="Proteomes" id="UP000578531">
    <property type="component" value="Unassembled WGS sequence"/>
</dbReference>
<dbReference type="OrthoDB" id="1193027at2759"/>
<dbReference type="SUPFAM" id="SSF53955">
    <property type="entry name" value="Lysozyme-like"/>
    <property type="match status" value="1"/>
</dbReference>
<feature type="signal peptide" evidence="1">
    <location>
        <begin position="1"/>
        <end position="18"/>
    </location>
</feature>
<dbReference type="AlphaFoldDB" id="A0A8H6LAM0"/>
<name>A0A8H6LAM0_9LECA</name>
<dbReference type="Gene3D" id="1.10.530.10">
    <property type="match status" value="1"/>
</dbReference>
<keyword evidence="1" id="KW-0732">Signal</keyword>
<dbReference type="RefSeq" id="XP_037170932.1">
    <property type="nucleotide sequence ID" value="XM_037302353.1"/>
</dbReference>
<evidence type="ECO:0000256" key="1">
    <source>
        <dbReference type="SAM" id="SignalP"/>
    </source>
</evidence>
<feature type="chain" id="PRO_5034809061" evidence="1">
    <location>
        <begin position="19"/>
        <end position="308"/>
    </location>
</feature>
<proteinExistence type="predicted"/>
<dbReference type="GeneID" id="59282083"/>
<comment type="caution">
    <text evidence="2">The sequence shown here is derived from an EMBL/GenBank/DDBJ whole genome shotgun (WGS) entry which is preliminary data.</text>
</comment>
<keyword evidence="3" id="KW-1185">Reference proteome</keyword>
<accession>A0A8H6LAM0</accession>
<evidence type="ECO:0000313" key="2">
    <source>
        <dbReference type="EMBL" id="KAF6241692.1"/>
    </source>
</evidence>
<organism evidence="2 3">
    <name type="scientific">Letharia columbiana</name>
    <dbReference type="NCBI Taxonomy" id="112416"/>
    <lineage>
        <taxon>Eukaryota</taxon>
        <taxon>Fungi</taxon>
        <taxon>Dikarya</taxon>
        <taxon>Ascomycota</taxon>
        <taxon>Pezizomycotina</taxon>
        <taxon>Lecanoromycetes</taxon>
        <taxon>OSLEUM clade</taxon>
        <taxon>Lecanoromycetidae</taxon>
        <taxon>Lecanorales</taxon>
        <taxon>Lecanorineae</taxon>
        <taxon>Parmeliaceae</taxon>
        <taxon>Letharia</taxon>
    </lineage>
</organism>
<sequence length="308" mass="33409">MLLRKLLVGSSLLAPTLSGPAPAPSNLQSLLMAKVDDGVVAVTSVNDQDGLPMHNQAQRHSSLSRIEAYRYHNTTQTTDPGGGKVTNSGIGVPSVNNLDGILIDYYTQYNGNGSTDHGWPAKDKWISFMDMFNNSRWHMERSCHQFNVDLNTHQEIIDMYEAIQFVAAATFVDHRFILAVIMQESGGCVRAPTSNYGVPNPGIMQDHNGTASCNNGKTQKPCPGETITQMVQEGTGGTTWGDGLAQCLNQAGTSDVSAFYRAARKYNSGSIDDSGDLGKGIATHCYASDIANRLTGWVQYPRNCTLDR</sequence>
<evidence type="ECO:0000313" key="3">
    <source>
        <dbReference type="Proteomes" id="UP000578531"/>
    </source>
</evidence>